<feature type="binding site" evidence="22">
    <location>
        <position position="11"/>
    </location>
    <ligand>
        <name>ATP</name>
        <dbReference type="ChEBI" id="CHEBI:30616"/>
    </ligand>
</feature>
<name>A0A7S9E007_9ALTE</name>
<dbReference type="EMBL" id="CP064795">
    <property type="protein sequence ID" value="QPG07032.1"/>
    <property type="molecule type" value="Genomic_DNA"/>
</dbReference>
<keyword evidence="12 24" id="KW-0418">Kinase</keyword>
<keyword evidence="16 24" id="KW-0443">Lipid metabolism</keyword>
<feature type="transmembrane region" description="Helical" evidence="24">
    <location>
        <begin position="101"/>
        <end position="119"/>
    </location>
</feature>
<comment type="caution">
    <text evidence="24">Lacks conserved residue(s) required for the propagation of feature annotation.</text>
</comment>
<keyword evidence="5" id="KW-1003">Cell membrane</keyword>
<comment type="catalytic activity">
    <reaction evidence="24">
        <text>a 1,2-diacyl-sn-glycerol + ATP = a 1,2-diacyl-sn-glycero-3-phosphate + ADP + H(+)</text>
        <dbReference type="Rhea" id="RHEA:10272"/>
        <dbReference type="ChEBI" id="CHEBI:15378"/>
        <dbReference type="ChEBI" id="CHEBI:17815"/>
        <dbReference type="ChEBI" id="CHEBI:30616"/>
        <dbReference type="ChEBI" id="CHEBI:58608"/>
        <dbReference type="ChEBI" id="CHEBI:456216"/>
        <dbReference type="EC" id="2.7.1.107"/>
    </reaction>
</comment>
<organism evidence="25 26">
    <name type="scientific">Salinimonas marina</name>
    <dbReference type="NCBI Taxonomy" id="2785918"/>
    <lineage>
        <taxon>Bacteria</taxon>
        <taxon>Pseudomonadati</taxon>
        <taxon>Pseudomonadota</taxon>
        <taxon>Gammaproteobacteria</taxon>
        <taxon>Alteromonadales</taxon>
        <taxon>Alteromonadaceae</taxon>
        <taxon>Alteromonas/Salinimonas group</taxon>
        <taxon>Salinimonas</taxon>
    </lineage>
</organism>
<feature type="binding site" evidence="23">
    <location>
        <position position="30"/>
    </location>
    <ligand>
        <name>a divalent metal cation</name>
        <dbReference type="ChEBI" id="CHEBI:60240"/>
    </ligand>
</feature>
<feature type="binding site" evidence="22">
    <location>
        <position position="78"/>
    </location>
    <ligand>
        <name>ATP</name>
        <dbReference type="ChEBI" id="CHEBI:30616"/>
    </ligand>
</feature>
<evidence type="ECO:0000256" key="7">
    <source>
        <dbReference type="ARBA" id="ARBA00022519"/>
    </source>
</evidence>
<evidence type="ECO:0000256" key="19">
    <source>
        <dbReference type="ARBA" id="ARBA00023264"/>
    </source>
</evidence>
<keyword evidence="8 24" id="KW-0808">Transferase</keyword>
<comment type="subcellular location">
    <subcellularLocation>
        <location evidence="1 24">Cell inner membrane</location>
        <topology evidence="1 24">Multi-pass membrane protein</topology>
    </subcellularLocation>
</comment>
<dbReference type="KEGG" id="smaa:IT774_07990"/>
<dbReference type="PANTHER" id="PTHR34299:SF1">
    <property type="entry name" value="DIACYLGLYCEROL KINASE"/>
    <property type="match status" value="1"/>
</dbReference>
<feature type="binding site" evidence="21">
    <location>
        <begin position="32"/>
        <end position="36"/>
    </location>
    <ligand>
        <name>substrate</name>
    </ligand>
</feature>
<dbReference type="GO" id="GO:0005524">
    <property type="term" value="F:ATP binding"/>
    <property type="evidence" value="ECO:0007669"/>
    <property type="project" value="UniProtKB-KW"/>
</dbReference>
<dbReference type="InterPro" id="IPR000829">
    <property type="entry name" value="DAGK"/>
</dbReference>
<feature type="binding site" evidence="22">
    <location>
        <position position="30"/>
    </location>
    <ligand>
        <name>ATP</name>
        <dbReference type="ChEBI" id="CHEBI:30616"/>
    </ligand>
</feature>
<dbReference type="InterPro" id="IPR036945">
    <property type="entry name" value="DAGK_sf"/>
</dbReference>
<evidence type="ECO:0000256" key="15">
    <source>
        <dbReference type="ARBA" id="ARBA00022989"/>
    </source>
</evidence>
<evidence type="ECO:0000256" key="22">
    <source>
        <dbReference type="PIRSR" id="PIRSR600829-3"/>
    </source>
</evidence>
<keyword evidence="6" id="KW-0444">Lipid biosynthesis</keyword>
<keyword evidence="13 22" id="KW-0067">ATP-binding</keyword>
<evidence type="ECO:0000256" key="4">
    <source>
        <dbReference type="ARBA" id="ARBA00017575"/>
    </source>
</evidence>
<evidence type="ECO:0000256" key="2">
    <source>
        <dbReference type="ARBA" id="ARBA00005967"/>
    </source>
</evidence>
<dbReference type="GO" id="GO:0046872">
    <property type="term" value="F:metal ion binding"/>
    <property type="evidence" value="ECO:0007669"/>
    <property type="project" value="UniProtKB-KW"/>
</dbReference>
<comment type="function">
    <text evidence="24">Catalyzes the ATP-dependent phosphorylation of sn-l,2-diacylglycerol (DAG) to phosphatidic acid. Involved in the recycling of diacylglycerol produced as a by-product during membrane-derived oligosaccharide (MDO) biosynthesis.</text>
</comment>
<protein>
    <recommendedName>
        <fullName evidence="4 24">Diacylglycerol kinase</fullName>
        <ecNumber evidence="3 24">2.7.1.107</ecNumber>
    </recommendedName>
</protein>
<evidence type="ECO:0000256" key="16">
    <source>
        <dbReference type="ARBA" id="ARBA00023098"/>
    </source>
</evidence>
<evidence type="ECO:0000256" key="3">
    <source>
        <dbReference type="ARBA" id="ARBA00012133"/>
    </source>
</evidence>
<evidence type="ECO:0000256" key="5">
    <source>
        <dbReference type="ARBA" id="ARBA00022475"/>
    </source>
</evidence>
<dbReference type="Pfam" id="PF01219">
    <property type="entry name" value="DAGK_prokar"/>
    <property type="match status" value="1"/>
</dbReference>
<evidence type="ECO:0000313" key="26">
    <source>
        <dbReference type="Proteomes" id="UP000595095"/>
    </source>
</evidence>
<dbReference type="Proteomes" id="UP000595095">
    <property type="component" value="Chromosome"/>
</dbReference>
<evidence type="ECO:0000256" key="24">
    <source>
        <dbReference type="RuleBase" id="RU363065"/>
    </source>
</evidence>
<accession>A0A7S9E007</accession>
<evidence type="ECO:0000256" key="13">
    <source>
        <dbReference type="ARBA" id="ARBA00022840"/>
    </source>
</evidence>
<dbReference type="InterPro" id="IPR033718">
    <property type="entry name" value="DAGK_prok"/>
</dbReference>
<feature type="binding site" evidence="22">
    <location>
        <position position="18"/>
    </location>
    <ligand>
        <name>ATP</name>
        <dbReference type="ChEBI" id="CHEBI:30616"/>
    </ligand>
</feature>
<evidence type="ECO:0000256" key="1">
    <source>
        <dbReference type="ARBA" id="ARBA00004429"/>
    </source>
</evidence>
<dbReference type="CDD" id="cd14264">
    <property type="entry name" value="DAGK_IM"/>
    <property type="match status" value="1"/>
</dbReference>
<keyword evidence="15 24" id="KW-1133">Transmembrane helix</keyword>
<keyword evidence="17 24" id="KW-0472">Membrane</keyword>
<evidence type="ECO:0000256" key="8">
    <source>
        <dbReference type="ARBA" id="ARBA00022679"/>
    </source>
</evidence>
<feature type="active site" description="Proton acceptor" evidence="20">
    <location>
        <position position="71"/>
    </location>
</feature>
<evidence type="ECO:0000256" key="10">
    <source>
        <dbReference type="ARBA" id="ARBA00022723"/>
    </source>
</evidence>
<dbReference type="AlphaFoldDB" id="A0A7S9E007"/>
<keyword evidence="14 23" id="KW-0460">Magnesium</keyword>
<evidence type="ECO:0000313" key="25">
    <source>
        <dbReference type="EMBL" id="QPG07032.1"/>
    </source>
</evidence>
<comment type="similarity">
    <text evidence="2 24">Belongs to the bacterial diacylglycerol kinase family.</text>
</comment>
<dbReference type="GO" id="GO:0006654">
    <property type="term" value="P:phosphatidic acid biosynthetic process"/>
    <property type="evidence" value="ECO:0007669"/>
    <property type="project" value="InterPro"/>
</dbReference>
<keyword evidence="11 22" id="KW-0547">Nucleotide-binding</keyword>
<keyword evidence="9 24" id="KW-0812">Transmembrane</keyword>
<feature type="binding site" evidence="21">
    <location>
        <position position="71"/>
    </location>
    <ligand>
        <name>substrate</name>
    </ligand>
</feature>
<evidence type="ECO:0000256" key="6">
    <source>
        <dbReference type="ARBA" id="ARBA00022516"/>
    </source>
</evidence>
<dbReference type="PANTHER" id="PTHR34299">
    <property type="entry name" value="DIACYLGLYCEROL KINASE"/>
    <property type="match status" value="1"/>
</dbReference>
<sequence length="121" mass="13102">MFTTKSTGFARLYYATLYSVKGLRAAFVSEPAIRQELAAMALLLPLACYLEVSLSEKLLMIMSLFIVLIVELLNSAIEALADRVSDEVHVLIGKAKDIGSAAVFISLLLVAVVWGAVLLKV</sequence>
<evidence type="ECO:0000256" key="18">
    <source>
        <dbReference type="ARBA" id="ARBA00023209"/>
    </source>
</evidence>
<dbReference type="EC" id="2.7.1.107" evidence="3 24"/>
<evidence type="ECO:0000256" key="11">
    <source>
        <dbReference type="ARBA" id="ARBA00022741"/>
    </source>
</evidence>
<keyword evidence="7 24" id="KW-0997">Cell inner membrane</keyword>
<feature type="transmembrane region" description="Helical" evidence="24">
    <location>
        <begin position="59"/>
        <end position="81"/>
    </location>
</feature>
<keyword evidence="10 23" id="KW-0479">Metal-binding</keyword>
<dbReference type="Gene3D" id="1.10.287.3610">
    <property type="match status" value="1"/>
</dbReference>
<keyword evidence="19 24" id="KW-1208">Phospholipid metabolism</keyword>
<feature type="binding site" evidence="22">
    <location>
        <begin position="87"/>
        <end position="89"/>
    </location>
    <ligand>
        <name>ATP</name>
        <dbReference type="ChEBI" id="CHEBI:30616"/>
    </ligand>
</feature>
<dbReference type="GO" id="GO:0005886">
    <property type="term" value="C:plasma membrane"/>
    <property type="evidence" value="ECO:0007669"/>
    <property type="project" value="UniProtKB-SubCell"/>
</dbReference>
<gene>
    <name evidence="25" type="ORF">IT774_07990</name>
</gene>
<evidence type="ECO:0000256" key="12">
    <source>
        <dbReference type="ARBA" id="ARBA00022777"/>
    </source>
</evidence>
<feature type="binding site" evidence="23">
    <location>
        <position position="78"/>
    </location>
    <ligand>
        <name>a divalent metal cation</name>
        <dbReference type="ChEBI" id="CHEBI:60240"/>
    </ligand>
</feature>
<keyword evidence="26" id="KW-1185">Reference proteome</keyword>
<keyword evidence="18" id="KW-0594">Phospholipid biosynthesis</keyword>
<reference evidence="25 26" key="1">
    <citation type="submission" date="2020-11" db="EMBL/GenBank/DDBJ databases">
        <title>Complete genome sequence for Salinimonas sp. strain G2-b.</title>
        <authorList>
            <person name="Park S.-J."/>
        </authorList>
    </citation>
    <scope>NUCLEOTIDE SEQUENCE [LARGE SCALE GENOMIC DNA]</scope>
    <source>
        <strain evidence="25 26">G2-b</strain>
    </source>
</reference>
<evidence type="ECO:0000256" key="20">
    <source>
        <dbReference type="PIRSR" id="PIRSR600829-1"/>
    </source>
</evidence>
<comment type="cofactor">
    <cofactor evidence="23">
        <name>Mg(2+)</name>
        <dbReference type="ChEBI" id="CHEBI:18420"/>
    </cofactor>
    <text evidence="23">Mn(2+), Zn(2+), Cd(2+) and Co(2+) support activity to lesser extents.</text>
</comment>
<feature type="binding site" evidence="21">
    <location>
        <position position="11"/>
    </location>
    <ligand>
        <name>substrate</name>
    </ligand>
</feature>
<evidence type="ECO:0000256" key="23">
    <source>
        <dbReference type="PIRSR" id="PIRSR600829-4"/>
    </source>
</evidence>
<dbReference type="RefSeq" id="WP_195812103.1">
    <property type="nucleotide sequence ID" value="NZ_CP064795.1"/>
</dbReference>
<evidence type="ECO:0000256" key="9">
    <source>
        <dbReference type="ARBA" id="ARBA00022692"/>
    </source>
</evidence>
<evidence type="ECO:0000256" key="21">
    <source>
        <dbReference type="PIRSR" id="PIRSR600829-2"/>
    </source>
</evidence>
<dbReference type="GO" id="GO:0004143">
    <property type="term" value="F:ATP-dependent diacylglycerol kinase activity"/>
    <property type="evidence" value="ECO:0007669"/>
    <property type="project" value="UniProtKB-EC"/>
</dbReference>
<feature type="binding site" evidence="21">
    <location>
        <position position="100"/>
    </location>
    <ligand>
        <name>substrate</name>
    </ligand>
</feature>
<proteinExistence type="inferred from homology"/>
<feature type="binding site" evidence="22">
    <location>
        <begin position="96"/>
        <end position="97"/>
    </location>
    <ligand>
        <name>ATP</name>
        <dbReference type="ChEBI" id="CHEBI:30616"/>
    </ligand>
</feature>
<evidence type="ECO:0000256" key="14">
    <source>
        <dbReference type="ARBA" id="ARBA00022842"/>
    </source>
</evidence>
<evidence type="ECO:0000256" key="17">
    <source>
        <dbReference type="ARBA" id="ARBA00023136"/>
    </source>
</evidence>